<gene>
    <name evidence="4" type="ORF">HJG40_06945</name>
</gene>
<keyword evidence="1 2" id="KW-0807">Transducer</keyword>
<dbReference type="Gene3D" id="3.30.450.20">
    <property type="entry name" value="PAS domain"/>
    <property type="match status" value="1"/>
</dbReference>
<dbReference type="PANTHER" id="PTHR32089">
    <property type="entry name" value="METHYL-ACCEPTING CHEMOTAXIS PROTEIN MCPB"/>
    <property type="match status" value="1"/>
</dbReference>
<proteinExistence type="predicted"/>
<reference evidence="4 5" key="1">
    <citation type="journal article" date="2021" name="ISME J.">
        <title>Genomic evolution of the class Acidithiobacillia: deep-branching Proteobacteria living in extreme acidic conditions.</title>
        <authorList>
            <person name="Moya-Beltran A."/>
            <person name="Beard S."/>
            <person name="Rojas-Villalobos C."/>
            <person name="Issotta F."/>
            <person name="Gallardo Y."/>
            <person name="Ulloa R."/>
            <person name="Giaveno A."/>
            <person name="Degli Esposti M."/>
            <person name="Johnson D.B."/>
            <person name="Quatrini R."/>
        </authorList>
    </citation>
    <scope>NUCLEOTIDE SEQUENCE [LARGE SCALE GENOMIC DNA]</scope>
    <source>
        <strain evidence="4 5">ATCC 19703</strain>
    </source>
</reference>
<name>A0ABS5ZPD4_9PROT</name>
<dbReference type="Pfam" id="PF00015">
    <property type="entry name" value="MCPsignal"/>
    <property type="match status" value="1"/>
</dbReference>
<dbReference type="InterPro" id="IPR004089">
    <property type="entry name" value="MCPsignal_dom"/>
</dbReference>
<organism evidence="4 5">
    <name type="scientific">Acidithiobacillus concretivorus</name>
    <dbReference type="NCBI Taxonomy" id="3063952"/>
    <lineage>
        <taxon>Bacteria</taxon>
        <taxon>Pseudomonadati</taxon>
        <taxon>Pseudomonadota</taxon>
        <taxon>Acidithiobacillia</taxon>
        <taxon>Acidithiobacillales</taxon>
        <taxon>Acidithiobacillaceae</taxon>
        <taxon>Acidithiobacillus</taxon>
    </lineage>
</organism>
<dbReference type="EMBL" id="JABELD010000050">
    <property type="protein sequence ID" value="MBU2738532.1"/>
    <property type="molecule type" value="Genomic_DNA"/>
</dbReference>
<dbReference type="Pfam" id="PF13682">
    <property type="entry name" value="CZB"/>
    <property type="match status" value="1"/>
</dbReference>
<dbReference type="SUPFAM" id="SSF58104">
    <property type="entry name" value="Methyl-accepting chemotaxis protein (MCP) signaling domain"/>
    <property type="match status" value="1"/>
</dbReference>
<evidence type="ECO:0000313" key="4">
    <source>
        <dbReference type="EMBL" id="MBU2738532.1"/>
    </source>
</evidence>
<feature type="domain" description="Methyl-accepting transducer" evidence="3">
    <location>
        <begin position="140"/>
        <end position="293"/>
    </location>
</feature>
<sequence>MDRIALEEYAKSLLEPLPSLEMLCEADEAMENVIFYMNPAALSIMNFHHQKLNPLLRGADVRNALHHSIHQFHKDPERIRNIFRELAKGNIKQHQAELKLGKIVFGLNFTLLRDTSGSPIAYHASWQDLSDQRRVDELSTSSSRDANDNAQTLTRTTAEVDEAMETVNKNLVLLEKTSEENHQATASLTGQVVAISRIAQTIREIAYQTNLLALNAAIEAARAGEHGRGFAVVADEVRNLSKRVQEATDEVQNNISTITATAQNIDTVAQKNQHQAQQSMDVTQNLRKEIKSLRTLALFMSLNAARQHHDLLVQKLQDEVINNRHLMQMEDIQDYLTCGLGKWYEGYGKQVLGNEAEFVALAEPHRQFHQRTRELLAAHQAGDQESTNKLLRQVLDIRDNIFQHMDALSAAIQKTY</sequence>
<dbReference type="PANTHER" id="PTHR32089:SF112">
    <property type="entry name" value="LYSOZYME-LIKE PROTEIN-RELATED"/>
    <property type="match status" value="1"/>
</dbReference>
<accession>A0ABS5ZPD4</accession>
<dbReference type="Gene3D" id="1.20.120.30">
    <property type="entry name" value="Aspartate receptor, ligand-binding domain"/>
    <property type="match status" value="1"/>
</dbReference>
<evidence type="ECO:0000256" key="2">
    <source>
        <dbReference type="PROSITE-ProRule" id="PRU00284"/>
    </source>
</evidence>
<evidence type="ECO:0000256" key="1">
    <source>
        <dbReference type="ARBA" id="ARBA00023224"/>
    </source>
</evidence>
<dbReference type="Gene3D" id="6.10.250.3200">
    <property type="match status" value="1"/>
</dbReference>
<dbReference type="Proteomes" id="UP001197028">
    <property type="component" value="Unassembled WGS sequence"/>
</dbReference>
<protein>
    <submittedName>
        <fullName evidence="4">Chemotaxis protein</fullName>
    </submittedName>
</protein>
<dbReference type="InterPro" id="IPR025991">
    <property type="entry name" value="Chemoreceptor_zinc-bind_dom"/>
</dbReference>
<comment type="caution">
    <text evidence="4">The sequence shown here is derived from an EMBL/GenBank/DDBJ whole genome shotgun (WGS) entry which is preliminary data.</text>
</comment>
<evidence type="ECO:0000259" key="3">
    <source>
        <dbReference type="PROSITE" id="PS50111"/>
    </source>
</evidence>
<evidence type="ECO:0000313" key="5">
    <source>
        <dbReference type="Proteomes" id="UP001197028"/>
    </source>
</evidence>
<dbReference type="SMART" id="SM00283">
    <property type="entry name" value="MA"/>
    <property type="match status" value="1"/>
</dbReference>
<dbReference type="PROSITE" id="PS50111">
    <property type="entry name" value="CHEMOTAXIS_TRANSDUC_2"/>
    <property type="match status" value="1"/>
</dbReference>
<keyword evidence="5" id="KW-1185">Reference proteome</keyword>